<proteinExistence type="predicted"/>
<sequence>MINEIKTIVQNYLNNAKLCSIMLGTVTDDGIKVSDKLVIPKELVVGNLKNSVLVGQKVRLLRNHGGQQFYILEVVAE</sequence>
<evidence type="ECO:0000313" key="2">
    <source>
        <dbReference type="Proteomes" id="UP000236151"/>
    </source>
</evidence>
<dbReference type="EMBL" id="NIOJ01000032">
    <property type="protein sequence ID" value="PNT97941.1"/>
    <property type="molecule type" value="Genomic_DNA"/>
</dbReference>
<dbReference type="KEGG" id="cthd:CDO33_00395"/>
<dbReference type="RefSeq" id="WP_103082014.1">
    <property type="nucleotide sequence ID" value="NZ_CP021850.1"/>
</dbReference>
<keyword evidence="2" id="KW-1185">Reference proteome</keyword>
<organism evidence="1 2">
    <name type="scientific">Clostridium thermosuccinogenes</name>
    <dbReference type="NCBI Taxonomy" id="84032"/>
    <lineage>
        <taxon>Bacteria</taxon>
        <taxon>Bacillati</taxon>
        <taxon>Bacillota</taxon>
        <taxon>Clostridia</taxon>
        <taxon>Eubacteriales</taxon>
        <taxon>Clostridiaceae</taxon>
        <taxon>Clostridium</taxon>
    </lineage>
</organism>
<name>A0A2K2EY07_9CLOT</name>
<keyword evidence="1" id="KW-0067">ATP-binding</keyword>
<comment type="caution">
    <text evidence="1">The sequence shown here is derived from an EMBL/GenBank/DDBJ whole genome shotgun (WGS) entry which is preliminary data.</text>
</comment>
<keyword evidence="1" id="KW-0347">Helicase</keyword>
<protein>
    <submittedName>
        <fullName evidence="1">DNA helicase</fullName>
    </submittedName>
</protein>
<dbReference type="Proteomes" id="UP000236151">
    <property type="component" value="Unassembled WGS sequence"/>
</dbReference>
<dbReference type="AlphaFoldDB" id="A0A2K2EY07"/>
<keyword evidence="1" id="KW-0547">Nucleotide-binding</keyword>
<gene>
    <name evidence="1" type="ORF">CDQ84_12205</name>
</gene>
<evidence type="ECO:0000313" key="1">
    <source>
        <dbReference type="EMBL" id="PNT97941.1"/>
    </source>
</evidence>
<dbReference type="OrthoDB" id="95576at2"/>
<keyword evidence="1" id="KW-0378">Hydrolase</keyword>
<reference evidence="1 2" key="1">
    <citation type="submission" date="2017-06" db="EMBL/GenBank/DDBJ databases">
        <title>Investigating the central metabolism of Clostridium thermosuccinogenes.</title>
        <authorList>
            <person name="Koendjbiharie J.G."/>
            <person name="van Kranenburg R."/>
        </authorList>
    </citation>
    <scope>NUCLEOTIDE SEQUENCE [LARGE SCALE GENOMIC DNA]</scope>
    <source>
        <strain evidence="1 2">DSM 5806</strain>
    </source>
</reference>
<accession>A0A2K2EY07</accession>
<dbReference type="GO" id="GO:0004386">
    <property type="term" value="F:helicase activity"/>
    <property type="evidence" value="ECO:0007669"/>
    <property type="project" value="UniProtKB-KW"/>
</dbReference>